<evidence type="ECO:0000256" key="9">
    <source>
        <dbReference type="ARBA" id="ARBA00023136"/>
    </source>
</evidence>
<dbReference type="SUPFAM" id="SSF81665">
    <property type="entry name" value="Calcium ATPase, transmembrane domain M"/>
    <property type="match status" value="1"/>
</dbReference>
<dbReference type="PRINTS" id="PR00120">
    <property type="entry name" value="HATPASE"/>
</dbReference>
<evidence type="ECO:0000256" key="6">
    <source>
        <dbReference type="ARBA" id="ARBA00022842"/>
    </source>
</evidence>
<comment type="subcellular location">
    <subcellularLocation>
        <location evidence="1">Cell membrane</location>
        <topology evidence="1">Multi-pass membrane protein</topology>
    </subcellularLocation>
</comment>
<dbReference type="SFLD" id="SFLDF00027">
    <property type="entry name" value="p-type_atpase"/>
    <property type="match status" value="1"/>
</dbReference>
<dbReference type="Pfam" id="PF00690">
    <property type="entry name" value="Cation_ATPase_N"/>
    <property type="match status" value="1"/>
</dbReference>
<dbReference type="Pfam" id="PF00689">
    <property type="entry name" value="Cation_ATPase_C"/>
    <property type="match status" value="1"/>
</dbReference>
<evidence type="ECO:0000256" key="5">
    <source>
        <dbReference type="ARBA" id="ARBA00022840"/>
    </source>
</evidence>
<dbReference type="Pfam" id="PF08282">
    <property type="entry name" value="Hydrolase_3"/>
    <property type="match status" value="1"/>
</dbReference>
<feature type="transmembrane region" description="Helical" evidence="11">
    <location>
        <begin position="773"/>
        <end position="792"/>
    </location>
</feature>
<dbReference type="SUPFAM" id="SSF56784">
    <property type="entry name" value="HAD-like"/>
    <property type="match status" value="1"/>
</dbReference>
<feature type="transmembrane region" description="Helical" evidence="11">
    <location>
        <begin position="812"/>
        <end position="832"/>
    </location>
</feature>
<dbReference type="PRINTS" id="PR00119">
    <property type="entry name" value="CATATPASE"/>
</dbReference>
<dbReference type="NCBIfam" id="TIGR01494">
    <property type="entry name" value="ATPase_P-type"/>
    <property type="match status" value="2"/>
</dbReference>
<accession>A0ABT8G499</accession>
<dbReference type="Gene3D" id="3.40.1110.10">
    <property type="entry name" value="Calcium-transporting ATPase, cytoplasmic domain N"/>
    <property type="match status" value="1"/>
</dbReference>
<gene>
    <name evidence="13" type="ORF">QQX04_12185</name>
</gene>
<dbReference type="SFLD" id="SFLDS00003">
    <property type="entry name" value="Haloacid_Dehalogenase"/>
    <property type="match status" value="1"/>
</dbReference>
<evidence type="ECO:0000256" key="11">
    <source>
        <dbReference type="SAM" id="Phobius"/>
    </source>
</evidence>
<dbReference type="PANTHER" id="PTHR24093">
    <property type="entry name" value="CATION TRANSPORTING ATPASE"/>
    <property type="match status" value="1"/>
</dbReference>
<dbReference type="Proteomes" id="UP001172738">
    <property type="component" value="Unassembled WGS sequence"/>
</dbReference>
<evidence type="ECO:0000313" key="13">
    <source>
        <dbReference type="EMBL" id="MDN4473754.1"/>
    </source>
</evidence>
<feature type="transmembrane region" description="Helical" evidence="11">
    <location>
        <begin position="285"/>
        <end position="313"/>
    </location>
</feature>
<feature type="transmembrane region" description="Helical" evidence="11">
    <location>
        <begin position="692"/>
        <end position="719"/>
    </location>
</feature>
<dbReference type="PROSITE" id="PS00154">
    <property type="entry name" value="ATPASE_E1_E2"/>
    <property type="match status" value="1"/>
</dbReference>
<name>A0ABT8G499_9MICO</name>
<feature type="transmembrane region" description="Helical" evidence="11">
    <location>
        <begin position="257"/>
        <end position="279"/>
    </location>
</feature>
<keyword evidence="5" id="KW-0067">ATP-binding</keyword>
<evidence type="ECO:0000256" key="7">
    <source>
        <dbReference type="ARBA" id="ARBA00022967"/>
    </source>
</evidence>
<proteinExistence type="predicted"/>
<dbReference type="InterPro" id="IPR059000">
    <property type="entry name" value="ATPase_P-type_domA"/>
</dbReference>
<evidence type="ECO:0000256" key="10">
    <source>
        <dbReference type="ARBA" id="ARBA00049360"/>
    </source>
</evidence>
<keyword evidence="6" id="KW-0460">Magnesium</keyword>
<feature type="transmembrane region" description="Helical" evidence="11">
    <location>
        <begin position="90"/>
        <end position="110"/>
    </location>
</feature>
<feature type="transmembrane region" description="Helical" evidence="11">
    <location>
        <begin position="844"/>
        <end position="865"/>
    </location>
</feature>
<dbReference type="InterPro" id="IPR001757">
    <property type="entry name" value="P_typ_ATPase"/>
</dbReference>
<dbReference type="Pfam" id="PF13246">
    <property type="entry name" value="Cation_ATPase"/>
    <property type="match status" value="1"/>
</dbReference>
<dbReference type="InterPro" id="IPR023299">
    <property type="entry name" value="ATPase_P-typ_cyto_dom_N"/>
</dbReference>
<evidence type="ECO:0000256" key="8">
    <source>
        <dbReference type="ARBA" id="ARBA00022989"/>
    </source>
</evidence>
<evidence type="ECO:0000256" key="2">
    <source>
        <dbReference type="ARBA" id="ARBA00022692"/>
    </source>
</evidence>
<evidence type="ECO:0000256" key="4">
    <source>
        <dbReference type="ARBA" id="ARBA00022741"/>
    </source>
</evidence>
<feature type="domain" description="Cation-transporting P-type ATPase N-terminal" evidence="12">
    <location>
        <begin position="9"/>
        <end position="83"/>
    </location>
</feature>
<dbReference type="InterPro" id="IPR004014">
    <property type="entry name" value="ATPase_P-typ_cation-transptr_N"/>
</dbReference>
<dbReference type="InterPro" id="IPR023214">
    <property type="entry name" value="HAD_sf"/>
</dbReference>
<keyword evidence="9 11" id="KW-0472">Membrane</keyword>
<evidence type="ECO:0000256" key="1">
    <source>
        <dbReference type="ARBA" id="ARBA00004651"/>
    </source>
</evidence>
<dbReference type="InterPro" id="IPR023298">
    <property type="entry name" value="ATPase_P-typ_TM_dom_sf"/>
</dbReference>
<dbReference type="EMBL" id="JAUHPV010000007">
    <property type="protein sequence ID" value="MDN4473754.1"/>
    <property type="molecule type" value="Genomic_DNA"/>
</dbReference>
<keyword evidence="4" id="KW-0547">Nucleotide-binding</keyword>
<reference evidence="13" key="1">
    <citation type="submission" date="2023-06" db="EMBL/GenBank/DDBJ databases">
        <title>SYSU T00b26.</title>
        <authorList>
            <person name="Gao L."/>
            <person name="Fang B.-Z."/>
            <person name="Li W.-J."/>
        </authorList>
    </citation>
    <scope>NUCLEOTIDE SEQUENCE</scope>
    <source>
        <strain evidence="13">SYSU T00b26</strain>
    </source>
</reference>
<keyword evidence="14" id="KW-1185">Reference proteome</keyword>
<dbReference type="RefSeq" id="WP_301129584.1">
    <property type="nucleotide sequence ID" value="NZ_JAUHPV010000007.1"/>
</dbReference>
<dbReference type="SUPFAM" id="SSF81653">
    <property type="entry name" value="Calcium ATPase, transduction domain A"/>
    <property type="match status" value="1"/>
</dbReference>
<comment type="caution">
    <text evidence="13">The sequence shown here is derived from an EMBL/GenBank/DDBJ whole genome shotgun (WGS) entry which is preliminary data.</text>
</comment>
<keyword evidence="2 11" id="KW-0812">Transmembrane</keyword>
<keyword evidence="3" id="KW-0479">Metal-binding</keyword>
<dbReference type="Gene3D" id="2.70.150.10">
    <property type="entry name" value="Calcium-transporting ATPase, cytoplasmic transduction domain A"/>
    <property type="match status" value="1"/>
</dbReference>
<organism evidence="13 14">
    <name type="scientific">Demequina zhanjiangensis</name>
    <dbReference type="NCBI Taxonomy" id="3051659"/>
    <lineage>
        <taxon>Bacteria</taxon>
        <taxon>Bacillati</taxon>
        <taxon>Actinomycetota</taxon>
        <taxon>Actinomycetes</taxon>
        <taxon>Micrococcales</taxon>
        <taxon>Demequinaceae</taxon>
        <taxon>Demequina</taxon>
    </lineage>
</organism>
<dbReference type="InterPro" id="IPR006068">
    <property type="entry name" value="ATPase_P-typ_cation-transptr_C"/>
</dbReference>
<dbReference type="SUPFAM" id="SSF81660">
    <property type="entry name" value="Metal cation-transporting ATPase, ATP-binding domain N"/>
    <property type="match status" value="1"/>
</dbReference>
<dbReference type="PANTHER" id="PTHR24093:SF513">
    <property type="entry name" value="CATION-TRANSPORTING ATPASE I-RELATED"/>
    <property type="match status" value="1"/>
</dbReference>
<protein>
    <submittedName>
        <fullName evidence="13">Cation-translocating P-type ATPase</fullName>
    </submittedName>
</protein>
<comment type="catalytic activity">
    <reaction evidence="10">
        <text>ATP + H2O = ADP + phosphate + H(+)</text>
        <dbReference type="Rhea" id="RHEA:13065"/>
        <dbReference type="ChEBI" id="CHEBI:15377"/>
        <dbReference type="ChEBI" id="CHEBI:15378"/>
        <dbReference type="ChEBI" id="CHEBI:30616"/>
        <dbReference type="ChEBI" id="CHEBI:43474"/>
        <dbReference type="ChEBI" id="CHEBI:456216"/>
    </reaction>
</comment>
<feature type="transmembrane region" description="Helical" evidence="11">
    <location>
        <begin position="731"/>
        <end position="752"/>
    </location>
</feature>
<evidence type="ECO:0000259" key="12">
    <source>
        <dbReference type="SMART" id="SM00831"/>
    </source>
</evidence>
<evidence type="ECO:0000313" key="14">
    <source>
        <dbReference type="Proteomes" id="UP001172738"/>
    </source>
</evidence>
<dbReference type="SFLD" id="SFLDG00002">
    <property type="entry name" value="C1.7:_P-type_atpase_like"/>
    <property type="match status" value="1"/>
</dbReference>
<feature type="transmembrane region" description="Helical" evidence="11">
    <location>
        <begin position="67"/>
        <end position="84"/>
    </location>
</feature>
<dbReference type="InterPro" id="IPR018303">
    <property type="entry name" value="ATPase_P-typ_P_site"/>
</dbReference>
<dbReference type="InterPro" id="IPR008250">
    <property type="entry name" value="ATPase_P-typ_transduc_dom_A_sf"/>
</dbReference>
<feature type="transmembrane region" description="Helical" evidence="11">
    <location>
        <begin position="877"/>
        <end position="897"/>
    </location>
</feature>
<dbReference type="SMART" id="SM00831">
    <property type="entry name" value="Cation_ATPase_N"/>
    <property type="match status" value="1"/>
</dbReference>
<evidence type="ECO:0000256" key="3">
    <source>
        <dbReference type="ARBA" id="ARBA00022723"/>
    </source>
</evidence>
<keyword evidence="8 11" id="KW-1133">Transmembrane helix</keyword>
<dbReference type="Gene3D" id="3.40.50.1000">
    <property type="entry name" value="HAD superfamily/HAD-like"/>
    <property type="match status" value="1"/>
</dbReference>
<dbReference type="InterPro" id="IPR036412">
    <property type="entry name" value="HAD-like_sf"/>
</dbReference>
<sequence length="909" mass="94132">MAALTVGSGPYVADAREVAAAAETDLRSGLSAAEAAARLARDGPNRLAEAAAVPAWRKLLGQLADPLVYLLLGAIVISFVAWIVEGHHGTPWDTLVIAIVVVVNAVLGFVQERRSENAVAALQRMSAATALVIRDGQPVRVTADDVVVGDLLSLTEGDAVVADARLVEGSLWAAEAALTGESAPVPKDPAAVEEGAALGDRTSMVFAGTGVTRGTARAVVVATGTSTETGRIADLLEATEQSKTPLQRQIATLSKTLGIAVLVIAAVVIAAVLATHEIATLSDVVAVLLLGVALAVAAVPQALPAVMTVVLALGVQRMAQSNAIVKELSSLEALGSASVICTDKTGTLTENRMALRSVATAAGEVEATGDLGANAAARAVVSLGSLAGDAIVVDRDGGPAFEGDPTETAFLAAEHRLGLEEERHRLTRVGAVPFSSERQRMTVVASHADGGGLIAVKGAPDVILPRCSSVLGADGEAGWDADAHRSIERGMEDLAERGMRTIAVAYRHVDETPDPSEELEKDLILAGVAGIVDPPRPQARQSVADAQSAGIKIVMITGDHPATARAIATDVGIADDDALVISGPQLARMPDEELYEEAPLTAVFARVAPEDKLRLVDAFQAHGEIVAMTGDGVNDAPALRAADIGVAMGRGGTEVAREAAAMILADDDFSTIVKAIREGRGILDNIGRFLRFLIAANLGEVLSVFLGVVAAGVLGFTAADGTVVAPLLATQILWINLLTDMGPALAVSAERYSSDLMERAPRRPRDPILTGRTWVFMAWTGIWMAAATLLTLDAFLPGGLIEGSSDLDTARTAAFTVLVLANLTVAFSARSETMSVLHDLASNAWLWGAVGLSVLMQIAVVHLPVLNTAFSTAPLSLGQWAFCVAATMTVPLASEALKGVLRARERRVG</sequence>
<dbReference type="Gene3D" id="1.20.1110.10">
    <property type="entry name" value="Calcium-transporting ATPase, transmembrane domain"/>
    <property type="match status" value="1"/>
</dbReference>
<dbReference type="Pfam" id="PF00122">
    <property type="entry name" value="E1-E2_ATPase"/>
    <property type="match status" value="1"/>
</dbReference>
<dbReference type="InterPro" id="IPR044492">
    <property type="entry name" value="P_typ_ATPase_HD_dom"/>
</dbReference>
<keyword evidence="7" id="KW-1278">Translocase</keyword>